<gene>
    <name evidence="1" type="ORF">O7A05_15435</name>
</gene>
<protein>
    <recommendedName>
        <fullName evidence="3">Secreted protein</fullName>
    </recommendedName>
</protein>
<comment type="caution">
    <text evidence="1">The sequence shown here is derived from an EMBL/GenBank/DDBJ whole genome shotgun (WGS) entry which is preliminary data.</text>
</comment>
<evidence type="ECO:0000313" key="1">
    <source>
        <dbReference type="EMBL" id="MEI9403548.1"/>
    </source>
</evidence>
<dbReference type="Proteomes" id="UP001366503">
    <property type="component" value="Unassembled WGS sequence"/>
</dbReference>
<proteinExistence type="predicted"/>
<dbReference type="EMBL" id="JAPYKO010000009">
    <property type="protein sequence ID" value="MEI9403548.1"/>
    <property type="molecule type" value="Genomic_DNA"/>
</dbReference>
<dbReference type="RefSeq" id="WP_337093920.1">
    <property type="nucleotide sequence ID" value="NZ_JAPYKO010000009.1"/>
</dbReference>
<reference evidence="1 2" key="1">
    <citation type="submission" date="2022-12" db="EMBL/GenBank/DDBJ databases">
        <authorList>
            <person name="Muema E."/>
        </authorList>
    </citation>
    <scope>NUCLEOTIDE SEQUENCE [LARGE SCALE GENOMIC DNA]</scope>
    <source>
        <strain evidence="2">1330</strain>
    </source>
</reference>
<evidence type="ECO:0000313" key="2">
    <source>
        <dbReference type="Proteomes" id="UP001366503"/>
    </source>
</evidence>
<keyword evidence="2" id="KW-1185">Reference proteome</keyword>
<sequence length="197" mass="22366">MDWLTSTGDLLKIVVGAGLGSAFVQASTAYLTERWTRKTKADFLALRIAVMLETFTDQCAQLVYDNEYAEEFPDEPLPNWSITLPTFEPWPDDIDGWRSLDQNLVGRCLNFRSERDRQQRVLRDAIEYVEDDAEKHVAIVAADIGLAAWGLAEALRTEHGLLASQPNPDAAERLERRAKWAQDQFAEDRARQEKLLG</sequence>
<name>A0ABU8KEV0_9HYPH</name>
<evidence type="ECO:0008006" key="3">
    <source>
        <dbReference type="Google" id="ProtNLM"/>
    </source>
</evidence>
<organism evidence="1 2">
    <name type="scientific">Mesorhizobium argentiipisi</name>
    <dbReference type="NCBI Taxonomy" id="3015175"/>
    <lineage>
        <taxon>Bacteria</taxon>
        <taxon>Pseudomonadati</taxon>
        <taxon>Pseudomonadota</taxon>
        <taxon>Alphaproteobacteria</taxon>
        <taxon>Hyphomicrobiales</taxon>
        <taxon>Phyllobacteriaceae</taxon>
        <taxon>Mesorhizobium</taxon>
    </lineage>
</organism>
<accession>A0ABU8KEV0</accession>